<organism evidence="2 3">
    <name type="scientific">Stephania yunnanensis</name>
    <dbReference type="NCBI Taxonomy" id="152371"/>
    <lineage>
        <taxon>Eukaryota</taxon>
        <taxon>Viridiplantae</taxon>
        <taxon>Streptophyta</taxon>
        <taxon>Embryophyta</taxon>
        <taxon>Tracheophyta</taxon>
        <taxon>Spermatophyta</taxon>
        <taxon>Magnoliopsida</taxon>
        <taxon>Ranunculales</taxon>
        <taxon>Menispermaceae</taxon>
        <taxon>Menispermoideae</taxon>
        <taxon>Cissampelideae</taxon>
        <taxon>Stephania</taxon>
    </lineage>
</organism>
<feature type="compositionally biased region" description="Low complexity" evidence="1">
    <location>
        <begin position="93"/>
        <end position="105"/>
    </location>
</feature>
<gene>
    <name evidence="2" type="ORF">Syun_024202</name>
</gene>
<reference evidence="2 3" key="1">
    <citation type="submission" date="2024-01" db="EMBL/GenBank/DDBJ databases">
        <title>Genome assemblies of Stephania.</title>
        <authorList>
            <person name="Yang L."/>
        </authorList>
    </citation>
    <scope>NUCLEOTIDE SEQUENCE [LARGE SCALE GENOMIC DNA]</scope>
    <source>
        <strain evidence="2">YNDBR</strain>
        <tissue evidence="2">Leaf</tissue>
    </source>
</reference>
<name>A0AAP0FBG3_9MAGN</name>
<sequence length="134" mass="13861">MRAARLLKRQQRERGTATAEKKIGWRRRRLAARVASPARRAVAGAVESKPRTTSAEVGSGGDRTSGSAAAVRGAMAATWTPARAGWRQRRGFSDAGAGSFSSADDAEGRTTARGDARHGAATRGGAGEAAAATR</sequence>
<evidence type="ECO:0000256" key="1">
    <source>
        <dbReference type="SAM" id="MobiDB-lite"/>
    </source>
</evidence>
<comment type="caution">
    <text evidence="2">The sequence shown here is derived from an EMBL/GenBank/DDBJ whole genome shotgun (WGS) entry which is preliminary data.</text>
</comment>
<proteinExistence type="predicted"/>
<evidence type="ECO:0000313" key="3">
    <source>
        <dbReference type="Proteomes" id="UP001420932"/>
    </source>
</evidence>
<feature type="compositionally biased region" description="Basic and acidic residues" evidence="1">
    <location>
        <begin position="106"/>
        <end position="118"/>
    </location>
</feature>
<dbReference type="Proteomes" id="UP001420932">
    <property type="component" value="Unassembled WGS sequence"/>
</dbReference>
<evidence type="ECO:0000313" key="2">
    <source>
        <dbReference type="EMBL" id="KAK9108191.1"/>
    </source>
</evidence>
<feature type="compositionally biased region" description="Low complexity" evidence="1">
    <location>
        <begin position="68"/>
        <end position="77"/>
    </location>
</feature>
<protein>
    <submittedName>
        <fullName evidence="2">Uncharacterized protein</fullName>
    </submittedName>
</protein>
<dbReference type="EMBL" id="JBBNAF010000010">
    <property type="protein sequence ID" value="KAK9108191.1"/>
    <property type="molecule type" value="Genomic_DNA"/>
</dbReference>
<accession>A0AAP0FBG3</accession>
<feature type="compositionally biased region" description="Basic and acidic residues" evidence="1">
    <location>
        <begin position="10"/>
        <end position="22"/>
    </location>
</feature>
<feature type="region of interest" description="Disordered" evidence="1">
    <location>
        <begin position="41"/>
        <end position="134"/>
    </location>
</feature>
<dbReference type="AlphaFoldDB" id="A0AAP0FBG3"/>
<feature type="region of interest" description="Disordered" evidence="1">
    <location>
        <begin position="1"/>
        <end position="22"/>
    </location>
</feature>
<keyword evidence="3" id="KW-1185">Reference proteome</keyword>